<keyword evidence="3" id="KW-1185">Reference proteome</keyword>
<dbReference type="AlphaFoldDB" id="A0A1N6NJN1"/>
<reference evidence="3" key="1">
    <citation type="submission" date="2017-01" db="EMBL/GenBank/DDBJ databases">
        <authorList>
            <person name="Varghese N."/>
            <person name="Submissions S."/>
        </authorList>
    </citation>
    <scope>NUCLEOTIDE SEQUENCE [LARGE SCALE GENOMIC DNA]</scope>
    <source>
        <strain evidence="3">3bp</strain>
    </source>
</reference>
<protein>
    <submittedName>
        <fullName evidence="2">Uncharacterized protein</fullName>
    </submittedName>
</protein>
<dbReference type="Proteomes" id="UP000186235">
    <property type="component" value="Unassembled WGS sequence"/>
</dbReference>
<proteinExistence type="predicted"/>
<name>A0A1N6NJN1_9MICO</name>
<feature type="signal peptide" evidence="1">
    <location>
        <begin position="1"/>
        <end position="21"/>
    </location>
</feature>
<sequence>MKRRLVSAIAASALVIGAVVAVPVTAAATPGINGCHFQIYDWATYTETFRGNCGLTRARFDYRTTNGGVFQDIAYWHTWSETSRYPSSWRVANYGQVWDRNQTSGWKVP</sequence>
<evidence type="ECO:0000313" key="2">
    <source>
        <dbReference type="EMBL" id="SIP92358.1"/>
    </source>
</evidence>
<evidence type="ECO:0000256" key="1">
    <source>
        <dbReference type="SAM" id="SignalP"/>
    </source>
</evidence>
<dbReference type="RefSeq" id="WP_170963119.1">
    <property type="nucleotide sequence ID" value="NZ_FTMI01000001.1"/>
</dbReference>
<evidence type="ECO:0000313" key="3">
    <source>
        <dbReference type="Proteomes" id="UP000186235"/>
    </source>
</evidence>
<gene>
    <name evidence="2" type="ORF">SAMN05518682_0532</name>
</gene>
<feature type="chain" id="PRO_5038596139" evidence="1">
    <location>
        <begin position="22"/>
        <end position="109"/>
    </location>
</feature>
<organism evidence="2 3">
    <name type="scientific">Cellulosimicrobium aquatile</name>
    <dbReference type="NCBI Taxonomy" id="1612203"/>
    <lineage>
        <taxon>Bacteria</taxon>
        <taxon>Bacillati</taxon>
        <taxon>Actinomycetota</taxon>
        <taxon>Actinomycetes</taxon>
        <taxon>Micrococcales</taxon>
        <taxon>Promicromonosporaceae</taxon>
        <taxon>Cellulosimicrobium</taxon>
    </lineage>
</organism>
<keyword evidence="1" id="KW-0732">Signal</keyword>
<accession>A0A1N6NJN1</accession>
<dbReference type="EMBL" id="FTMI01000001">
    <property type="protein sequence ID" value="SIP92358.1"/>
    <property type="molecule type" value="Genomic_DNA"/>
</dbReference>